<reference evidence="7" key="1">
    <citation type="submission" date="2020-11" db="EMBL/GenBank/DDBJ databases">
        <authorList>
            <person name="Tran Van P."/>
        </authorList>
    </citation>
    <scope>NUCLEOTIDE SEQUENCE</scope>
</reference>
<dbReference type="OrthoDB" id="3542292at2759"/>
<dbReference type="PANTHER" id="PTHR23403">
    <property type="entry name" value="TREHALASE"/>
    <property type="match status" value="1"/>
</dbReference>
<dbReference type="GO" id="GO:0005993">
    <property type="term" value="P:trehalose catabolic process"/>
    <property type="evidence" value="ECO:0007669"/>
    <property type="project" value="TreeGrafter"/>
</dbReference>
<evidence type="ECO:0000256" key="6">
    <source>
        <dbReference type="ARBA" id="ARBA00031637"/>
    </source>
</evidence>
<evidence type="ECO:0000256" key="5">
    <source>
        <dbReference type="ARBA" id="ARBA00030473"/>
    </source>
</evidence>
<accession>A0A7R8WUE1</accession>
<dbReference type="AlphaFoldDB" id="A0A7R8WUE1"/>
<dbReference type="GO" id="GO:0004555">
    <property type="term" value="F:alpha,alpha-trehalase activity"/>
    <property type="evidence" value="ECO:0007669"/>
    <property type="project" value="UniProtKB-EC"/>
</dbReference>
<proteinExistence type="inferred from homology"/>
<dbReference type="EC" id="3.2.1.28" evidence="3"/>
<protein>
    <recommendedName>
        <fullName evidence="4">Trehalase</fullName>
        <ecNumber evidence="3">3.2.1.28</ecNumber>
    </recommendedName>
    <alternativeName>
        <fullName evidence="5">Alpha,alpha-trehalase</fullName>
    </alternativeName>
    <alternativeName>
        <fullName evidence="6">Alpha,alpha-trehalose glucohydrolase</fullName>
    </alternativeName>
</protein>
<dbReference type="SUPFAM" id="SSF48208">
    <property type="entry name" value="Six-hairpin glycosidases"/>
    <property type="match status" value="1"/>
</dbReference>
<organism evidence="7">
    <name type="scientific">Cyprideis torosa</name>
    <dbReference type="NCBI Taxonomy" id="163714"/>
    <lineage>
        <taxon>Eukaryota</taxon>
        <taxon>Metazoa</taxon>
        <taxon>Ecdysozoa</taxon>
        <taxon>Arthropoda</taxon>
        <taxon>Crustacea</taxon>
        <taxon>Oligostraca</taxon>
        <taxon>Ostracoda</taxon>
        <taxon>Podocopa</taxon>
        <taxon>Podocopida</taxon>
        <taxon>Cytherocopina</taxon>
        <taxon>Cytheroidea</taxon>
        <taxon>Cytherideidae</taxon>
        <taxon>Cyprideis</taxon>
    </lineage>
</organism>
<dbReference type="InterPro" id="IPR001661">
    <property type="entry name" value="Glyco_hydro_37"/>
</dbReference>
<evidence type="ECO:0000256" key="1">
    <source>
        <dbReference type="ARBA" id="ARBA00001576"/>
    </source>
</evidence>
<dbReference type="PANTHER" id="PTHR23403:SF1">
    <property type="entry name" value="TREHALASE"/>
    <property type="match status" value="1"/>
</dbReference>
<evidence type="ECO:0000256" key="4">
    <source>
        <dbReference type="ARBA" id="ARBA00019905"/>
    </source>
</evidence>
<dbReference type="InterPro" id="IPR008928">
    <property type="entry name" value="6-hairpin_glycosidase_sf"/>
</dbReference>
<dbReference type="EMBL" id="OB687881">
    <property type="protein sequence ID" value="CAD7237417.1"/>
    <property type="molecule type" value="Genomic_DNA"/>
</dbReference>
<comment type="catalytic activity">
    <reaction evidence="1">
        <text>alpha,alpha-trehalose + H2O = alpha-D-glucose + beta-D-glucose</text>
        <dbReference type="Rhea" id="RHEA:32675"/>
        <dbReference type="ChEBI" id="CHEBI:15377"/>
        <dbReference type="ChEBI" id="CHEBI:15903"/>
        <dbReference type="ChEBI" id="CHEBI:16551"/>
        <dbReference type="ChEBI" id="CHEBI:17925"/>
        <dbReference type="EC" id="3.2.1.28"/>
    </reaction>
</comment>
<evidence type="ECO:0000256" key="2">
    <source>
        <dbReference type="ARBA" id="ARBA00005615"/>
    </source>
</evidence>
<dbReference type="Gene3D" id="1.50.10.10">
    <property type="match status" value="1"/>
</dbReference>
<gene>
    <name evidence="7" type="ORF">CTOB1V02_LOCUS15232</name>
</gene>
<evidence type="ECO:0000313" key="7">
    <source>
        <dbReference type="EMBL" id="CAD7237417.1"/>
    </source>
</evidence>
<sequence length="114" mass="13125">MRFHLTWSCLIWCMFLSVFVSVGNGQIVESCDSVIFCEGRILDTVARAHIFNDSIEFVKMSLKFDAEVVIEHFDDLPGAPGNISKETLRKFVDDNFEEPSQAFEDWNPSDWVEK</sequence>
<comment type="similarity">
    <text evidence="2">Belongs to the glycosyl hydrolase 37 family.</text>
</comment>
<dbReference type="InterPro" id="IPR012341">
    <property type="entry name" value="6hp_glycosidase-like_sf"/>
</dbReference>
<evidence type="ECO:0000256" key="3">
    <source>
        <dbReference type="ARBA" id="ARBA00012757"/>
    </source>
</evidence>
<name>A0A7R8WUE1_9CRUS</name>